<protein>
    <submittedName>
        <fullName evidence="3">Putative phage protein (TIGR02218 family)</fullName>
    </submittedName>
</protein>
<feature type="domain" description="Bacteriophage phiJL001 Gp84 C-terminal" evidence="1">
    <location>
        <begin position="195"/>
        <end position="277"/>
    </location>
</feature>
<dbReference type="STRING" id="69279.BG36_07810"/>
<dbReference type="AlphaFoldDB" id="A0A011UW21"/>
<comment type="caution">
    <text evidence="2">The sequence shown here is derived from an EMBL/GenBank/DDBJ whole genome shotgun (WGS) entry which is preliminary data.</text>
</comment>
<dbReference type="OrthoDB" id="1633386at2"/>
<dbReference type="Proteomes" id="UP000019849">
    <property type="component" value="Unassembled WGS sequence"/>
</dbReference>
<proteinExistence type="predicted"/>
<reference evidence="3 5" key="2">
    <citation type="submission" date="2019-03" db="EMBL/GenBank/DDBJ databases">
        <title>Genomic Encyclopedia of Type Strains, Phase IV (KMG-IV): sequencing the most valuable type-strain genomes for metagenomic binning, comparative biology and taxonomic classification.</title>
        <authorList>
            <person name="Goeker M."/>
        </authorList>
    </citation>
    <scope>NUCLEOTIDE SEQUENCE [LARGE SCALE GENOMIC DNA]</scope>
    <source>
        <strain evidence="3 5">DSM 11603</strain>
    </source>
</reference>
<sequence>MTAYSPELRDHFGQDVTSVCHCWRLTRRDGTAFGFTDHDRRLSVDGMVFEPETGLSASEARQSLGLSVDTVDVEGALSSDRIRDGDIEAGLYDGAVVETFLVNWRKPANFTRIRKATVGRITRSDGRFLAELESLLHQLDKPNGRYVTRKCDAELGDARCGVDLGQPAFKGVGLVEAIEGPDVVRVSGIGGIDTGWFSFGTLTWTGGLRQGRSERVLDHRSDGAFSVLTLQAGSGPQIGPGDGFTVLAGCDHSFATCKAKFANALNFRGFPHLPGNDVAYAYVTDGGVFDGGPVVP</sequence>
<accession>A0A011UW21</accession>
<dbReference type="NCBIfam" id="TIGR02218">
    <property type="entry name" value="phg_TIGR02218"/>
    <property type="match status" value="1"/>
</dbReference>
<dbReference type="eggNOG" id="COG5449">
    <property type="taxonomic scope" value="Bacteria"/>
</dbReference>
<evidence type="ECO:0000313" key="2">
    <source>
        <dbReference type="EMBL" id="EXL10063.1"/>
    </source>
</evidence>
<dbReference type="RefSeq" id="WP_035022988.1">
    <property type="nucleotide sequence ID" value="NZ_KK073878.1"/>
</dbReference>
<evidence type="ECO:0000259" key="1">
    <source>
        <dbReference type="Pfam" id="PF09356"/>
    </source>
</evidence>
<dbReference type="EMBL" id="JENY01000002">
    <property type="protein sequence ID" value="EXL10063.1"/>
    <property type="molecule type" value="Genomic_DNA"/>
</dbReference>
<keyword evidence="5" id="KW-1185">Reference proteome</keyword>
<evidence type="ECO:0000313" key="5">
    <source>
        <dbReference type="Proteomes" id="UP000294958"/>
    </source>
</evidence>
<dbReference type="Pfam" id="PF09356">
    <property type="entry name" value="Phage_BR0599"/>
    <property type="match status" value="1"/>
</dbReference>
<organism evidence="2 4">
    <name type="scientific">Aquamicrobium defluvii</name>
    <dbReference type="NCBI Taxonomy" id="69279"/>
    <lineage>
        <taxon>Bacteria</taxon>
        <taxon>Pseudomonadati</taxon>
        <taxon>Pseudomonadota</taxon>
        <taxon>Alphaproteobacteria</taxon>
        <taxon>Hyphomicrobiales</taxon>
        <taxon>Phyllobacteriaceae</taxon>
        <taxon>Aquamicrobium</taxon>
    </lineage>
</organism>
<dbReference type="HOGENOM" id="CLU_080134_0_0_5"/>
<dbReference type="EMBL" id="SNZF01000005">
    <property type="protein sequence ID" value="TDR36382.1"/>
    <property type="molecule type" value="Genomic_DNA"/>
</dbReference>
<dbReference type="Proteomes" id="UP000294958">
    <property type="component" value="Unassembled WGS sequence"/>
</dbReference>
<evidence type="ECO:0000313" key="4">
    <source>
        <dbReference type="Proteomes" id="UP000019849"/>
    </source>
</evidence>
<dbReference type="PATRIC" id="fig|69279.3.peg.467"/>
<evidence type="ECO:0000313" key="3">
    <source>
        <dbReference type="EMBL" id="TDR36382.1"/>
    </source>
</evidence>
<reference evidence="2 4" key="1">
    <citation type="submission" date="2014-02" db="EMBL/GenBank/DDBJ databases">
        <title>Aquamicrobium defluvii Genome sequencing.</title>
        <authorList>
            <person name="Wang X."/>
        </authorList>
    </citation>
    <scope>NUCLEOTIDE SEQUENCE [LARGE SCALE GENOMIC DNA]</scope>
    <source>
        <strain evidence="2 4">W13Z1</strain>
    </source>
</reference>
<dbReference type="InterPro" id="IPR018964">
    <property type="entry name" value="Phage_phiJL001_Gp84_C"/>
</dbReference>
<gene>
    <name evidence="2" type="ORF">BG36_07810</name>
    <name evidence="3" type="ORF">DES43_10547</name>
</gene>
<dbReference type="Pfam" id="PF09931">
    <property type="entry name" value="Phage_phiJL001_Gp84_N"/>
    <property type="match status" value="1"/>
</dbReference>
<name>A0A011UW21_9HYPH</name>
<dbReference type="InterPro" id="IPR011928">
    <property type="entry name" value="Phage_phiJL001_Gp84"/>
</dbReference>